<dbReference type="GO" id="GO:0008961">
    <property type="term" value="F:phosphatidylglycerol-prolipoprotein diacylglyceryl transferase activity"/>
    <property type="evidence" value="ECO:0007669"/>
    <property type="project" value="InterPro"/>
</dbReference>
<dbReference type="GO" id="GO:0042158">
    <property type="term" value="P:lipoprotein biosynthetic process"/>
    <property type="evidence" value="ECO:0007669"/>
    <property type="project" value="InterPro"/>
</dbReference>
<evidence type="ECO:0000313" key="7">
    <source>
        <dbReference type="EMBL" id="MCT8992238.1"/>
    </source>
</evidence>
<dbReference type="GO" id="GO:0015036">
    <property type="term" value="F:disulfide oxidoreductase activity"/>
    <property type="evidence" value="ECO:0007669"/>
    <property type="project" value="UniProtKB-ARBA"/>
</dbReference>
<dbReference type="Proteomes" id="UP001149009">
    <property type="component" value="Unassembled WGS sequence"/>
</dbReference>
<dbReference type="InterPro" id="IPR050553">
    <property type="entry name" value="Thioredoxin_ResA/DsbE_sf"/>
</dbReference>
<evidence type="ECO:0000259" key="6">
    <source>
        <dbReference type="PROSITE" id="PS51352"/>
    </source>
</evidence>
<dbReference type="InterPro" id="IPR036249">
    <property type="entry name" value="Thioredoxin-like_sf"/>
</dbReference>
<dbReference type="PANTHER" id="PTHR42852:SF6">
    <property type="entry name" value="THIOL:DISULFIDE INTERCHANGE PROTEIN DSBE"/>
    <property type="match status" value="1"/>
</dbReference>
<feature type="domain" description="Thioredoxin" evidence="6">
    <location>
        <begin position="128"/>
        <end position="265"/>
    </location>
</feature>
<evidence type="ECO:0000256" key="4">
    <source>
        <dbReference type="ARBA" id="ARBA00023284"/>
    </source>
</evidence>
<proteinExistence type="predicted"/>
<evidence type="ECO:0000313" key="8">
    <source>
        <dbReference type="Proteomes" id="UP001149009"/>
    </source>
</evidence>
<feature type="transmembrane region" description="Helical" evidence="5">
    <location>
        <begin position="76"/>
        <end position="99"/>
    </location>
</feature>
<keyword evidence="2" id="KW-0201">Cytochrome c-type biogenesis</keyword>
<feature type="transmembrane region" description="Helical" evidence="5">
    <location>
        <begin position="16"/>
        <end position="33"/>
    </location>
</feature>
<comment type="subcellular location">
    <subcellularLocation>
        <location evidence="1">Cell envelope</location>
    </subcellularLocation>
</comment>
<keyword evidence="8" id="KW-1185">Reference proteome</keyword>
<name>A0A9X2XBC2_9HYPH</name>
<dbReference type="PROSITE" id="PS51352">
    <property type="entry name" value="THIOREDOXIN_2"/>
    <property type="match status" value="1"/>
</dbReference>
<dbReference type="EMBL" id="JAODNV010000032">
    <property type="protein sequence ID" value="MCT8992238.1"/>
    <property type="molecule type" value="Genomic_DNA"/>
</dbReference>
<feature type="transmembrane region" description="Helical" evidence="5">
    <location>
        <begin position="45"/>
        <end position="64"/>
    </location>
</feature>
<dbReference type="InterPro" id="IPR001640">
    <property type="entry name" value="Lgt"/>
</dbReference>
<comment type="caution">
    <text evidence="7">The sequence shown here is derived from an EMBL/GenBank/DDBJ whole genome shotgun (WGS) entry which is preliminary data.</text>
</comment>
<evidence type="ECO:0000256" key="3">
    <source>
        <dbReference type="ARBA" id="ARBA00023157"/>
    </source>
</evidence>
<evidence type="ECO:0000256" key="2">
    <source>
        <dbReference type="ARBA" id="ARBA00022748"/>
    </source>
</evidence>
<feature type="transmembrane region" description="Helical" evidence="5">
    <location>
        <begin position="106"/>
        <end position="127"/>
    </location>
</feature>
<organism evidence="7 8">
    <name type="scientific">Chelativorans petroleitrophicus</name>
    <dbReference type="NCBI Taxonomy" id="2975484"/>
    <lineage>
        <taxon>Bacteria</taxon>
        <taxon>Pseudomonadati</taxon>
        <taxon>Pseudomonadota</taxon>
        <taxon>Alphaproteobacteria</taxon>
        <taxon>Hyphomicrobiales</taxon>
        <taxon>Phyllobacteriaceae</taxon>
        <taxon>Chelativorans</taxon>
    </lineage>
</organism>
<evidence type="ECO:0000256" key="1">
    <source>
        <dbReference type="ARBA" id="ARBA00004196"/>
    </source>
</evidence>
<dbReference type="PROSITE" id="PS00194">
    <property type="entry name" value="THIOREDOXIN_1"/>
    <property type="match status" value="1"/>
</dbReference>
<evidence type="ECO:0000256" key="5">
    <source>
        <dbReference type="SAM" id="Phobius"/>
    </source>
</evidence>
<gene>
    <name evidence="7" type="ORF">NYR54_18470</name>
</gene>
<dbReference type="GO" id="GO:0030313">
    <property type="term" value="C:cell envelope"/>
    <property type="evidence" value="ECO:0007669"/>
    <property type="project" value="UniProtKB-SubCell"/>
</dbReference>
<dbReference type="InterPro" id="IPR013766">
    <property type="entry name" value="Thioredoxin_domain"/>
</dbReference>
<keyword evidence="4" id="KW-0676">Redox-active center</keyword>
<keyword evidence="5" id="KW-0812">Transmembrane</keyword>
<dbReference type="Pfam" id="PF01790">
    <property type="entry name" value="LGT"/>
    <property type="match status" value="1"/>
</dbReference>
<dbReference type="SUPFAM" id="SSF52833">
    <property type="entry name" value="Thioredoxin-like"/>
    <property type="match status" value="1"/>
</dbReference>
<dbReference type="InterPro" id="IPR017937">
    <property type="entry name" value="Thioredoxin_CS"/>
</dbReference>
<dbReference type="Gene3D" id="3.40.30.10">
    <property type="entry name" value="Glutaredoxin"/>
    <property type="match status" value="1"/>
</dbReference>
<dbReference type="GO" id="GO:0005886">
    <property type="term" value="C:plasma membrane"/>
    <property type="evidence" value="ECO:0007669"/>
    <property type="project" value="InterPro"/>
</dbReference>
<accession>A0A9X2XBC2</accession>
<dbReference type="InterPro" id="IPR013740">
    <property type="entry name" value="Redoxin"/>
</dbReference>
<dbReference type="Pfam" id="PF08534">
    <property type="entry name" value="Redoxin"/>
    <property type="match status" value="1"/>
</dbReference>
<sequence length="267" mass="29000">MAAVSFGPLVLAADRFAVVAGILGFLLTSGFLARRVDERLENWSWFSLISAVVTARAGHVATHWPQFADGPFRALALWQGGFNWIAGALTIAVSLSFGLKSTRQRLWALAPIAVGLIAWIITAQLVGSTREITLPERDFTTLEGTQYALRPTGDKPVVINLWASWCPPCRREMPTLARVSAASDEVVFLFVNQSEPPETIERYLAEAGLELANVLLDPLGDLARHYGAPGLPATLFVDAGGKLIQAHLGEISLETLQSNLKKLSVER</sequence>
<dbReference type="GO" id="GO:0017004">
    <property type="term" value="P:cytochrome complex assembly"/>
    <property type="evidence" value="ECO:0007669"/>
    <property type="project" value="UniProtKB-KW"/>
</dbReference>
<dbReference type="CDD" id="cd02966">
    <property type="entry name" value="TlpA_like_family"/>
    <property type="match status" value="1"/>
</dbReference>
<reference evidence="7" key="1">
    <citation type="submission" date="2022-08" db="EMBL/GenBank/DDBJ databases">
        <title>Chelativorans sichuanense sp. nov., a paraffin oil-degrading bacterium isolated from a mixture of oil-based drill cuttings and paddy soil.</title>
        <authorList>
            <person name="Yu J."/>
            <person name="Liu H."/>
            <person name="Chen Q."/>
        </authorList>
    </citation>
    <scope>NUCLEOTIDE SEQUENCE</scope>
    <source>
        <strain evidence="7">SCAU 2101</strain>
    </source>
</reference>
<dbReference type="PANTHER" id="PTHR42852">
    <property type="entry name" value="THIOL:DISULFIDE INTERCHANGE PROTEIN DSBE"/>
    <property type="match status" value="1"/>
</dbReference>
<protein>
    <submittedName>
        <fullName evidence="7">TlpA family protein disulfide reductase</fullName>
    </submittedName>
</protein>
<keyword evidence="5" id="KW-0472">Membrane</keyword>
<dbReference type="AlphaFoldDB" id="A0A9X2XBC2"/>
<keyword evidence="5" id="KW-1133">Transmembrane helix</keyword>
<dbReference type="RefSeq" id="WP_261517185.1">
    <property type="nucleotide sequence ID" value="NZ_JAODNV010000032.1"/>
</dbReference>
<keyword evidence="3" id="KW-1015">Disulfide bond</keyword>